<feature type="compositionally biased region" description="Basic and acidic residues" evidence="4">
    <location>
        <begin position="258"/>
        <end position="284"/>
    </location>
</feature>
<dbReference type="Pfam" id="PF06278">
    <property type="entry name" value="CNDH2_N"/>
    <property type="match status" value="1"/>
</dbReference>
<dbReference type="GO" id="GO:0003682">
    <property type="term" value="F:chromatin binding"/>
    <property type="evidence" value="ECO:0007669"/>
    <property type="project" value="TreeGrafter"/>
</dbReference>
<comment type="similarity">
    <text evidence="2">Belongs to the CND2 H2 (condensin-2 subunit 2) family.</text>
</comment>
<evidence type="ECO:0008006" key="9">
    <source>
        <dbReference type="Google" id="ProtNLM"/>
    </source>
</evidence>
<protein>
    <recommendedName>
        <fullName evidence="9">Condensin-2 complex subunit H2 C-terminal domain-containing protein</fullName>
    </recommendedName>
</protein>
<dbReference type="OrthoDB" id="10038475at2759"/>
<dbReference type="Proteomes" id="UP000235965">
    <property type="component" value="Unassembled WGS sequence"/>
</dbReference>
<comment type="caution">
    <text evidence="7">The sequence shown here is derived from an EMBL/GenBank/DDBJ whole genome shotgun (WGS) entry which is preliminary data.</text>
</comment>
<reference evidence="7 8" key="1">
    <citation type="submission" date="2017-12" db="EMBL/GenBank/DDBJ databases">
        <title>Hemimetabolous genomes reveal molecular basis of termite eusociality.</title>
        <authorList>
            <person name="Harrison M.C."/>
            <person name="Jongepier E."/>
            <person name="Robertson H.M."/>
            <person name="Arning N."/>
            <person name="Bitard-Feildel T."/>
            <person name="Chao H."/>
            <person name="Childers C.P."/>
            <person name="Dinh H."/>
            <person name="Doddapaneni H."/>
            <person name="Dugan S."/>
            <person name="Gowin J."/>
            <person name="Greiner C."/>
            <person name="Han Y."/>
            <person name="Hu H."/>
            <person name="Hughes D.S.T."/>
            <person name="Huylmans A.-K."/>
            <person name="Kemena C."/>
            <person name="Kremer L.P.M."/>
            <person name="Lee S.L."/>
            <person name="Lopez-Ezquerra A."/>
            <person name="Mallet L."/>
            <person name="Monroy-Kuhn J.M."/>
            <person name="Moser A."/>
            <person name="Murali S.C."/>
            <person name="Muzny D.M."/>
            <person name="Otani S."/>
            <person name="Piulachs M.-D."/>
            <person name="Poelchau M."/>
            <person name="Qu J."/>
            <person name="Schaub F."/>
            <person name="Wada-Katsumata A."/>
            <person name="Worley K.C."/>
            <person name="Xie Q."/>
            <person name="Ylla G."/>
            <person name="Poulsen M."/>
            <person name="Gibbs R.A."/>
            <person name="Schal C."/>
            <person name="Richards S."/>
            <person name="Belles X."/>
            <person name="Korb J."/>
            <person name="Bornberg-Bauer E."/>
        </authorList>
    </citation>
    <scope>NUCLEOTIDE SEQUENCE [LARGE SCALE GENOMIC DNA]</scope>
    <source>
        <tissue evidence="7">Whole body</tissue>
    </source>
</reference>
<feature type="domain" description="Condensin II complex subunit H2 N-terminal" evidence="5">
    <location>
        <begin position="11"/>
        <end position="83"/>
    </location>
</feature>
<evidence type="ECO:0000313" key="8">
    <source>
        <dbReference type="Proteomes" id="UP000235965"/>
    </source>
</evidence>
<gene>
    <name evidence="7" type="ORF">B7P43_G10843</name>
</gene>
<feature type="compositionally biased region" description="Low complexity" evidence="4">
    <location>
        <begin position="634"/>
        <end position="646"/>
    </location>
</feature>
<evidence type="ECO:0000313" key="7">
    <source>
        <dbReference type="EMBL" id="PNF16277.1"/>
    </source>
</evidence>
<evidence type="ECO:0000256" key="4">
    <source>
        <dbReference type="SAM" id="MobiDB-lite"/>
    </source>
</evidence>
<evidence type="ECO:0000259" key="6">
    <source>
        <dbReference type="Pfam" id="PF16858"/>
    </source>
</evidence>
<dbReference type="STRING" id="105785.A0A2J7PIV9"/>
<dbReference type="InParanoid" id="A0A2J7PIV9"/>
<sequence>MKCIEELSKDDSLGLTAINFVQAGLMVEQTTKVYALNVDYLWQFMNEVLEVLRMNKCSKNSKRRSETAENSENHEEVPRRRKKQAIFEDFEEIVPNVIDPDMKAEGRNEPIKPLPIQWHILTKSDWKRRKCNYKIFDVDGDTVVPSDYSVMLQTSRQGKLQTNMLKEVITDYSQADPTSRENLDELIHVLELLIHELGHSTAGCSADEDGDVEFAEETGLTPECLPTAAAPSAHAPTAPAEHPTLSSLPVTPPPSPEPIERSASDAKTHEGIKRSMSDAESEKEVCAAGLSARRRREKEHLVTVPSDPWEPVPFEEGMQDRPFKRRQTFKLPSDLKMLKPDEKKRKPGHEEKVQLMVEYHGTKMLCTYVDHSCFPLYPDFKKFCHRLMKQKKLLMRDQPKLCSIYKDQEELYRRLSRECDEDFLGFEDYEHELGEEEGFHGFPDEDEEAEEDVDSGNAAADPERNIVVPLPMAESPENEDVPFEDNVFSQTDSIADTSHEHMEADIARRVAEWEHYIRPKLKVARDRGHFDIHEVGTGILCSFPQSSAKVTLQFEQFAANKPTVDVPRYFLAALQLANTYNIEISQSAPGDLTMDCMEMTLLSPVRHHKALEDYEAPSQGDKRKRFVSGTGVCGSDSDGNSSPSRSICKHKRNKR</sequence>
<dbReference type="GO" id="GO:0010032">
    <property type="term" value="P:meiotic chromosome condensation"/>
    <property type="evidence" value="ECO:0007669"/>
    <property type="project" value="TreeGrafter"/>
</dbReference>
<feature type="region of interest" description="Disordered" evidence="4">
    <location>
        <begin position="614"/>
        <end position="655"/>
    </location>
</feature>
<feature type="region of interest" description="Disordered" evidence="4">
    <location>
        <begin position="437"/>
        <end position="462"/>
    </location>
</feature>
<dbReference type="InterPro" id="IPR031739">
    <property type="entry name" value="Ncaph2"/>
</dbReference>
<dbReference type="EMBL" id="NEVH01024952">
    <property type="protein sequence ID" value="PNF16277.1"/>
    <property type="molecule type" value="Genomic_DNA"/>
</dbReference>
<comment type="subcellular location">
    <subcellularLocation>
        <location evidence="1">Nucleus</location>
    </subcellularLocation>
</comment>
<evidence type="ECO:0000256" key="1">
    <source>
        <dbReference type="ARBA" id="ARBA00004123"/>
    </source>
</evidence>
<dbReference type="GO" id="GO:0051306">
    <property type="term" value="P:mitotic sister chromatid separation"/>
    <property type="evidence" value="ECO:0007669"/>
    <property type="project" value="TreeGrafter"/>
</dbReference>
<dbReference type="InterPro" id="IPR009378">
    <property type="entry name" value="H2_N"/>
</dbReference>
<dbReference type="InterPro" id="IPR031737">
    <property type="entry name" value="CNDH2_C"/>
</dbReference>
<dbReference type="AlphaFoldDB" id="A0A2J7PIV9"/>
<keyword evidence="8" id="KW-1185">Reference proteome</keyword>
<dbReference type="PANTHER" id="PTHR14324">
    <property type="entry name" value="CONDENSIN-2 COMPLEX SUBUNIT H2"/>
    <property type="match status" value="1"/>
</dbReference>
<evidence type="ECO:0000256" key="2">
    <source>
        <dbReference type="ARBA" id="ARBA00007844"/>
    </source>
</evidence>
<evidence type="ECO:0000256" key="3">
    <source>
        <dbReference type="ARBA" id="ARBA00023242"/>
    </source>
</evidence>
<dbReference type="GO" id="GO:0000796">
    <property type="term" value="C:condensin complex"/>
    <property type="evidence" value="ECO:0007669"/>
    <property type="project" value="TreeGrafter"/>
</dbReference>
<feature type="compositionally biased region" description="Low complexity" evidence="4">
    <location>
        <begin position="226"/>
        <end position="249"/>
    </location>
</feature>
<evidence type="ECO:0000259" key="5">
    <source>
        <dbReference type="Pfam" id="PF06278"/>
    </source>
</evidence>
<feature type="compositionally biased region" description="Basic and acidic residues" evidence="4">
    <location>
        <begin position="63"/>
        <end position="78"/>
    </location>
</feature>
<accession>A0A2J7PIV9</accession>
<dbReference type="PANTHER" id="PTHR14324:SF3">
    <property type="entry name" value="CONDENSIN-2 COMPLEX SUBUNIT H2"/>
    <property type="match status" value="1"/>
</dbReference>
<feature type="domain" description="Condensin-2 complex subunit H2 C-terminal" evidence="6">
    <location>
        <begin position="495"/>
        <end position="611"/>
    </location>
</feature>
<name>A0A2J7PIV9_9NEOP</name>
<feature type="region of interest" description="Disordered" evidence="4">
    <location>
        <begin position="60"/>
        <end position="81"/>
    </location>
</feature>
<dbReference type="Pfam" id="PF16858">
    <property type="entry name" value="CNDH2_C"/>
    <property type="match status" value="1"/>
</dbReference>
<feature type="region of interest" description="Disordered" evidence="4">
    <location>
        <begin position="224"/>
        <end position="284"/>
    </location>
</feature>
<feature type="compositionally biased region" description="Acidic residues" evidence="4">
    <location>
        <begin position="444"/>
        <end position="454"/>
    </location>
</feature>
<organism evidence="7 8">
    <name type="scientific">Cryptotermes secundus</name>
    <dbReference type="NCBI Taxonomy" id="105785"/>
    <lineage>
        <taxon>Eukaryota</taxon>
        <taxon>Metazoa</taxon>
        <taxon>Ecdysozoa</taxon>
        <taxon>Arthropoda</taxon>
        <taxon>Hexapoda</taxon>
        <taxon>Insecta</taxon>
        <taxon>Pterygota</taxon>
        <taxon>Neoptera</taxon>
        <taxon>Polyneoptera</taxon>
        <taxon>Dictyoptera</taxon>
        <taxon>Blattodea</taxon>
        <taxon>Blattoidea</taxon>
        <taxon>Termitoidae</taxon>
        <taxon>Kalotermitidae</taxon>
        <taxon>Cryptotermitinae</taxon>
        <taxon>Cryptotermes</taxon>
    </lineage>
</organism>
<proteinExistence type="inferred from homology"/>
<dbReference type="GO" id="GO:0005634">
    <property type="term" value="C:nucleus"/>
    <property type="evidence" value="ECO:0007669"/>
    <property type="project" value="UniProtKB-SubCell"/>
</dbReference>
<keyword evidence="3" id="KW-0539">Nucleus</keyword>